<protein>
    <submittedName>
        <fullName evidence="2">SGO2 protein</fullName>
    </submittedName>
</protein>
<comment type="caution">
    <text evidence="2">The sequence shown here is derived from an EMBL/GenBank/DDBJ whole genome shotgun (WGS) entry which is preliminary data.</text>
</comment>
<proteinExistence type="predicted"/>
<feature type="region of interest" description="Disordered" evidence="1">
    <location>
        <begin position="65"/>
        <end position="141"/>
    </location>
</feature>
<sequence length="141" mass="15845">SRVIPSPLKFNSESKTDSNKLLFTDEMKPEETVYDADMELTASDASELLTVTAKGNYKLHQNKMNNANSDKILPHFRKVKYSKKDKEKIKRKSEVHSNLHAGERHSRADGGETSEASDSQTRLLPSQAERAPRGNSVEQQS</sequence>
<accession>A0A7K4Y3Y8</accession>
<evidence type="ECO:0000313" key="2">
    <source>
        <dbReference type="EMBL" id="NWR53714.1"/>
    </source>
</evidence>
<feature type="non-terminal residue" evidence="2">
    <location>
        <position position="1"/>
    </location>
</feature>
<gene>
    <name evidence="2" type="primary">Sgo2</name>
    <name evidence="2" type="ORF">REGSAT_R01735</name>
</gene>
<dbReference type="EMBL" id="VWZN01022571">
    <property type="protein sequence ID" value="NWR53714.1"/>
    <property type="molecule type" value="Genomic_DNA"/>
</dbReference>
<dbReference type="Proteomes" id="UP000529728">
    <property type="component" value="Unassembled WGS sequence"/>
</dbReference>
<evidence type="ECO:0000313" key="3">
    <source>
        <dbReference type="Proteomes" id="UP000529728"/>
    </source>
</evidence>
<feature type="compositionally biased region" description="Polar residues" evidence="1">
    <location>
        <begin position="114"/>
        <end position="124"/>
    </location>
</feature>
<reference evidence="2 3" key="1">
    <citation type="submission" date="2019-09" db="EMBL/GenBank/DDBJ databases">
        <title>Bird 10,000 Genomes (B10K) Project - Family phase.</title>
        <authorList>
            <person name="Zhang G."/>
        </authorList>
    </citation>
    <scope>NUCLEOTIDE SEQUENCE [LARGE SCALE GENOMIC DNA]</scope>
    <source>
        <strain evidence="2">B10K-DU-001-18</strain>
        <tissue evidence="2">Muscle</tissue>
    </source>
</reference>
<dbReference type="OrthoDB" id="5990092at2759"/>
<evidence type="ECO:0000256" key="1">
    <source>
        <dbReference type="SAM" id="MobiDB-lite"/>
    </source>
</evidence>
<keyword evidence="3" id="KW-1185">Reference proteome</keyword>
<feature type="compositionally biased region" description="Basic and acidic residues" evidence="1">
    <location>
        <begin position="82"/>
        <end position="110"/>
    </location>
</feature>
<dbReference type="AlphaFoldDB" id="A0A7K4Y3Y8"/>
<name>A0A7K4Y3Y8_REGSA</name>
<organism evidence="2 3">
    <name type="scientific">Regulus satrapa</name>
    <name type="common">Golden-crowned kinglet</name>
    <dbReference type="NCBI Taxonomy" id="13245"/>
    <lineage>
        <taxon>Eukaryota</taxon>
        <taxon>Metazoa</taxon>
        <taxon>Chordata</taxon>
        <taxon>Craniata</taxon>
        <taxon>Vertebrata</taxon>
        <taxon>Euteleostomi</taxon>
        <taxon>Archelosauria</taxon>
        <taxon>Archosauria</taxon>
        <taxon>Dinosauria</taxon>
        <taxon>Saurischia</taxon>
        <taxon>Theropoda</taxon>
        <taxon>Coelurosauria</taxon>
        <taxon>Aves</taxon>
        <taxon>Neognathae</taxon>
        <taxon>Neoaves</taxon>
        <taxon>Telluraves</taxon>
        <taxon>Australaves</taxon>
        <taxon>Passeriformes</taxon>
        <taxon>Regulidae</taxon>
        <taxon>Regulus</taxon>
    </lineage>
</organism>
<feature type="non-terminal residue" evidence="2">
    <location>
        <position position="141"/>
    </location>
</feature>